<dbReference type="InterPro" id="IPR043426">
    <property type="entry name" value="MltB-like"/>
</dbReference>
<evidence type="ECO:0000256" key="3">
    <source>
        <dbReference type="SAM" id="Phobius"/>
    </source>
</evidence>
<dbReference type="InterPro" id="IPR031304">
    <property type="entry name" value="SLT_2"/>
</dbReference>
<keyword evidence="3" id="KW-0812">Transmembrane</keyword>
<reference evidence="5" key="1">
    <citation type="submission" date="2020-02" db="EMBL/GenBank/DDBJ databases">
        <authorList>
            <person name="Meier V. D."/>
        </authorList>
    </citation>
    <scope>NUCLEOTIDE SEQUENCE</scope>
    <source>
        <strain evidence="5">AVDCRST_MAG76</strain>
    </source>
</reference>
<evidence type="ECO:0000313" key="5">
    <source>
        <dbReference type="EMBL" id="CAA9215163.1"/>
    </source>
</evidence>
<dbReference type="Gene3D" id="6.10.250.3150">
    <property type="match status" value="1"/>
</dbReference>
<dbReference type="PANTHER" id="PTHR30163">
    <property type="entry name" value="MEMBRANE-BOUND LYTIC MUREIN TRANSGLYCOSYLASE B"/>
    <property type="match status" value="1"/>
</dbReference>
<dbReference type="InterPro" id="IPR023346">
    <property type="entry name" value="Lysozyme-like_dom_sf"/>
</dbReference>
<keyword evidence="3" id="KW-0472">Membrane</keyword>
<protein>
    <submittedName>
        <fullName evidence="5">GH23</fullName>
    </submittedName>
</protein>
<keyword evidence="1" id="KW-0175">Coiled coil</keyword>
<feature type="transmembrane region" description="Helical" evidence="3">
    <location>
        <begin position="21"/>
        <end position="39"/>
    </location>
</feature>
<feature type="domain" description="Transglycosylase SLT" evidence="4">
    <location>
        <begin position="342"/>
        <end position="384"/>
    </location>
</feature>
<dbReference type="GO" id="GO:0008933">
    <property type="term" value="F:peptidoglycan lytic transglycosylase activity"/>
    <property type="evidence" value="ECO:0007669"/>
    <property type="project" value="TreeGrafter"/>
</dbReference>
<feature type="region of interest" description="Disordered" evidence="2">
    <location>
        <begin position="426"/>
        <end position="446"/>
    </location>
</feature>
<dbReference type="EMBL" id="CADCSZ010000023">
    <property type="protein sequence ID" value="CAA9215163.1"/>
    <property type="molecule type" value="Genomic_DNA"/>
</dbReference>
<dbReference type="Pfam" id="PF13406">
    <property type="entry name" value="SLT_2"/>
    <property type="match status" value="1"/>
</dbReference>
<gene>
    <name evidence="5" type="ORF">AVDCRST_MAG76-356</name>
</gene>
<keyword evidence="3" id="KW-1133">Transmembrane helix</keyword>
<accession>A0A6J4H7W6</accession>
<evidence type="ECO:0000259" key="4">
    <source>
        <dbReference type="Pfam" id="PF13406"/>
    </source>
</evidence>
<sequence>MPGEVEADRGRAACRRPVRPATVPVSLAVLAVLFLQGLLPGAADAQTPPPPLPLPLPPVTMPAPTTPVGADENLRARTLADVAAAKKALSAAQRAEAQARQRAAALDRALGNLEGQRAVLAGPEREAAERLEVTRSRLRGAAVSEYVSGGKTTIANQLLRSVSLEDFTRNRVYGSAVLDSQQRTLATYRDQLSKVTVATSTLGREVDRVKADRTLVMQELEALTAQRALREQELAQKQVLNQLVTAGAPVLPSDIPALVLDAYVRGGAAANRRTPGCRIHWSALAAVGRVESGHARSGGAVLTLAGDVTPRILGPRLDGNGFAYVGDTDGGAYDGDLELDRAVGPMQFIPSTWKGSGEDGNGDGNRDPNNIYDAATAAAMYLCRARQGLDLDENLYNAALSYNHSSSYAALIVTKAREYINLNLAGLPPGPPPSPSPAVPNPAAAP</sequence>
<dbReference type="PANTHER" id="PTHR30163:SF8">
    <property type="entry name" value="LYTIC MUREIN TRANSGLYCOSYLASE"/>
    <property type="match status" value="1"/>
</dbReference>
<dbReference type="CDD" id="cd13399">
    <property type="entry name" value="Slt35-like"/>
    <property type="match status" value="1"/>
</dbReference>
<dbReference type="GO" id="GO:0009253">
    <property type="term" value="P:peptidoglycan catabolic process"/>
    <property type="evidence" value="ECO:0007669"/>
    <property type="project" value="TreeGrafter"/>
</dbReference>
<feature type="compositionally biased region" description="Pro residues" evidence="2">
    <location>
        <begin position="428"/>
        <end position="446"/>
    </location>
</feature>
<evidence type="ECO:0000256" key="2">
    <source>
        <dbReference type="SAM" id="MobiDB-lite"/>
    </source>
</evidence>
<name>A0A6J4H7W6_9ACTN</name>
<dbReference type="SUPFAM" id="SSF53955">
    <property type="entry name" value="Lysozyme-like"/>
    <property type="match status" value="1"/>
</dbReference>
<feature type="coiled-coil region" evidence="1">
    <location>
        <begin position="82"/>
        <end position="116"/>
    </location>
</feature>
<proteinExistence type="predicted"/>
<organism evidence="5">
    <name type="scientific">uncultured Acidimicrobiales bacterium</name>
    <dbReference type="NCBI Taxonomy" id="310071"/>
    <lineage>
        <taxon>Bacteria</taxon>
        <taxon>Bacillati</taxon>
        <taxon>Actinomycetota</taxon>
        <taxon>Acidimicrobiia</taxon>
        <taxon>Acidimicrobiales</taxon>
        <taxon>environmental samples</taxon>
    </lineage>
</organism>
<dbReference type="AlphaFoldDB" id="A0A6J4H7W6"/>
<evidence type="ECO:0000256" key="1">
    <source>
        <dbReference type="SAM" id="Coils"/>
    </source>
</evidence>
<dbReference type="Gene3D" id="1.10.530.10">
    <property type="match status" value="1"/>
</dbReference>